<feature type="domain" description="Integrin alpha second immunoglobulin-like" evidence="15">
    <location>
        <begin position="606"/>
        <end position="757"/>
    </location>
</feature>
<evidence type="ECO:0000259" key="14">
    <source>
        <dbReference type="Pfam" id="PF08441"/>
    </source>
</evidence>
<keyword evidence="10 13" id="KW-0675">Receptor</keyword>
<keyword evidence="18" id="KW-1185">Reference proteome</keyword>
<dbReference type="PRINTS" id="PR01185">
    <property type="entry name" value="INTEGRINA"/>
</dbReference>
<dbReference type="InterPro" id="IPR013517">
    <property type="entry name" value="FG-GAP"/>
</dbReference>
<dbReference type="SUPFAM" id="SSF69179">
    <property type="entry name" value="Integrin domains"/>
    <property type="match status" value="3"/>
</dbReference>
<proteinExistence type="inferred from homology"/>
<keyword evidence="9" id="KW-0472">Membrane</keyword>
<dbReference type="Pfam" id="PF20806">
    <property type="entry name" value="Integrin_A_Ig_3"/>
    <property type="match status" value="1"/>
</dbReference>
<feature type="repeat" description="FG-GAP" evidence="12">
    <location>
        <begin position="412"/>
        <end position="473"/>
    </location>
</feature>
<keyword evidence="7" id="KW-1133">Transmembrane helix</keyword>
<dbReference type="Proteomes" id="UP000264800">
    <property type="component" value="Unplaced"/>
</dbReference>
<keyword evidence="4 13" id="KW-0732">Signal</keyword>
<sequence length="881" mass="96730">MFVFSSQVCVSMATGVCAVLSVCASVCVAFNVDTSFAVLKTGEAGSLFGFSVALHEDLKTRGHLLFIGAPRARAEPHIPANRTGGVYRCPVTSDQSDCTRMNFVYPEMNLAEDLVEDMWLGVSVFSQGQPGGKVLACGHRFIKLSGVFRYQRMIGQCYLRVNDLLDDGDMNWQKTEQICHHKDGEAVEGMCNMGISAFMSDTEIIVGSPGSYEWQGNVHVLKKNPYIESYSMESQFTSLQRRNIYIGYSVTQARRLLSAVDDTIVTGAPRDSKDDARGSVLLVVKQSRNLVTEQTLRGRQVGSYFGNAVVALDLNSDGWNDLLVSAPFYFSHQPEAGGAVYVFMNAGGKIDSEPSVVLMGPAGSAFGMALISAGDLNQDGFQDFAVGAPFHDTGSVMIWTGSNKGVSTEPSQVIRGSSVSPGFKTFGYSLAAGLDVDGNKYPDLLVGSLDDSVALLRSRPVVHLNKTLRVSPGVVDPNSCDFCIQVKVCFSYKFNAGEKSKNDNITVLFTVTADVTSLKPRLLFQNNGNTVYSSFLSMPKKKCETLTVGLLRSVQNKVEPLVFSLNASLYEKLPEKGNHVQDLRHLPVLNQTPRPVRTQIHIQKACGSDNHCHSNLQMSARFVDENQKPFRRLNGDPVLDYNTSIRWLLLEVNVTNTPSADRLAEDAHNAVLNISIPPELTFSRVAPKADGSTVECSVRDIFLLCQLGNPFRSNQKDRVLIKFQPSENILDTKELRSQLQLSTLSEQSDLSPVSASLLVEYSLQASLVLIGPPDPIFFSGHVIGEEAMKKTEDIGSLVVFTLQVYADRKSLGRLGNLEVEFDWPKEVSNGKWLLYLTEIQFDHTSNPHCTQTQINPLNLLVTMATPVTYSAVKIKAWVLSK</sequence>
<dbReference type="GO" id="GO:0005178">
    <property type="term" value="F:integrin binding"/>
    <property type="evidence" value="ECO:0007669"/>
    <property type="project" value="TreeGrafter"/>
</dbReference>
<organism evidence="17 18">
    <name type="scientific">Kryptolebias marmoratus</name>
    <name type="common">Mangrove killifish</name>
    <name type="synonym">Rivulus marmoratus</name>
    <dbReference type="NCBI Taxonomy" id="37003"/>
    <lineage>
        <taxon>Eukaryota</taxon>
        <taxon>Metazoa</taxon>
        <taxon>Chordata</taxon>
        <taxon>Craniata</taxon>
        <taxon>Vertebrata</taxon>
        <taxon>Euteleostomi</taxon>
        <taxon>Actinopterygii</taxon>
        <taxon>Neopterygii</taxon>
        <taxon>Teleostei</taxon>
        <taxon>Neoteleostei</taxon>
        <taxon>Acanthomorphata</taxon>
        <taxon>Ovalentaria</taxon>
        <taxon>Atherinomorphae</taxon>
        <taxon>Cyprinodontiformes</taxon>
        <taxon>Rivulidae</taxon>
        <taxon>Kryptolebias</taxon>
    </lineage>
</organism>
<dbReference type="GO" id="GO:0098609">
    <property type="term" value="P:cell-cell adhesion"/>
    <property type="evidence" value="ECO:0007669"/>
    <property type="project" value="TreeGrafter"/>
</dbReference>
<feature type="repeat" description="FG-GAP" evidence="12">
    <location>
        <begin position="34"/>
        <end position="98"/>
    </location>
</feature>
<evidence type="ECO:0000256" key="1">
    <source>
        <dbReference type="ARBA" id="ARBA00004479"/>
    </source>
</evidence>
<dbReference type="Gene3D" id="2.60.40.1530">
    <property type="entry name" value="ntegrin, alpha v. Chain A, domain 4"/>
    <property type="match status" value="1"/>
</dbReference>
<dbReference type="GeneTree" id="ENSGT00940000157746"/>
<comment type="similarity">
    <text evidence="2 13">Belongs to the integrin alpha chain family.</text>
</comment>
<evidence type="ECO:0000259" key="16">
    <source>
        <dbReference type="Pfam" id="PF20806"/>
    </source>
</evidence>
<evidence type="ECO:0000256" key="5">
    <source>
        <dbReference type="ARBA" id="ARBA00022737"/>
    </source>
</evidence>
<name>A0A3Q2ZKN9_KRYMA</name>
<dbReference type="SUPFAM" id="SSF69318">
    <property type="entry name" value="Integrin alpha N-terminal domain"/>
    <property type="match status" value="1"/>
</dbReference>
<dbReference type="GO" id="GO:0008305">
    <property type="term" value="C:integrin complex"/>
    <property type="evidence" value="ECO:0007669"/>
    <property type="project" value="InterPro"/>
</dbReference>
<keyword evidence="5" id="KW-0677">Repeat</keyword>
<dbReference type="GO" id="GO:0050900">
    <property type="term" value="P:leukocyte migration"/>
    <property type="evidence" value="ECO:0007669"/>
    <property type="project" value="TreeGrafter"/>
</dbReference>
<dbReference type="InterPro" id="IPR048286">
    <property type="entry name" value="Integrin_alpha_Ig-like_3"/>
</dbReference>
<evidence type="ECO:0000256" key="13">
    <source>
        <dbReference type="RuleBase" id="RU003762"/>
    </source>
</evidence>
<feature type="domain" description="Integrin alpha first immunoglubulin-like" evidence="14">
    <location>
        <begin position="458"/>
        <end position="604"/>
    </location>
</feature>
<keyword evidence="6 13" id="KW-0130">Cell adhesion</keyword>
<dbReference type="Pfam" id="PF01839">
    <property type="entry name" value="FG-GAP"/>
    <property type="match status" value="2"/>
</dbReference>
<dbReference type="InterPro" id="IPR048285">
    <property type="entry name" value="Integrin_alpha_Ig-like_2"/>
</dbReference>
<dbReference type="InterPro" id="IPR000413">
    <property type="entry name" value="Integrin_alpha"/>
</dbReference>
<evidence type="ECO:0000256" key="11">
    <source>
        <dbReference type="ARBA" id="ARBA00023180"/>
    </source>
</evidence>
<dbReference type="PANTHER" id="PTHR23220">
    <property type="entry name" value="INTEGRIN ALPHA"/>
    <property type="match status" value="1"/>
</dbReference>
<dbReference type="AlphaFoldDB" id="A0A3Q2ZKN9"/>
<dbReference type="GO" id="GO:0009897">
    <property type="term" value="C:external side of plasma membrane"/>
    <property type="evidence" value="ECO:0007669"/>
    <property type="project" value="TreeGrafter"/>
</dbReference>
<evidence type="ECO:0000256" key="6">
    <source>
        <dbReference type="ARBA" id="ARBA00022889"/>
    </source>
</evidence>
<feature type="repeat" description="FG-GAP" evidence="12">
    <location>
        <begin position="289"/>
        <end position="352"/>
    </location>
</feature>
<dbReference type="InterPro" id="IPR032695">
    <property type="entry name" value="Integrin_dom_sf"/>
</dbReference>
<reference evidence="17" key="2">
    <citation type="submission" date="2025-09" db="UniProtKB">
        <authorList>
            <consortium name="Ensembl"/>
        </authorList>
    </citation>
    <scope>IDENTIFICATION</scope>
</reference>
<keyword evidence="11" id="KW-0325">Glycoprotein</keyword>
<dbReference type="Pfam" id="PF20805">
    <property type="entry name" value="Integrin_A_Ig_2"/>
    <property type="match status" value="1"/>
</dbReference>
<dbReference type="Ensembl" id="ENSKMAT00000003504.1">
    <property type="protein sequence ID" value="ENSKMAP00000003440.1"/>
    <property type="gene ID" value="ENSKMAG00000002534.1"/>
</dbReference>
<evidence type="ECO:0000256" key="7">
    <source>
        <dbReference type="ARBA" id="ARBA00022989"/>
    </source>
</evidence>
<dbReference type="Gene3D" id="2.60.40.1460">
    <property type="entry name" value="Integrin domains. Chain A, domain 2"/>
    <property type="match status" value="1"/>
</dbReference>
<protein>
    <submittedName>
        <fullName evidence="17">Integrin alpha-3-like</fullName>
    </submittedName>
</protein>
<dbReference type="GO" id="GO:0033627">
    <property type="term" value="P:cell adhesion mediated by integrin"/>
    <property type="evidence" value="ECO:0007669"/>
    <property type="project" value="TreeGrafter"/>
</dbReference>
<accession>A0A3Q2ZKN9</accession>
<dbReference type="GO" id="GO:0007160">
    <property type="term" value="P:cell-matrix adhesion"/>
    <property type="evidence" value="ECO:0007669"/>
    <property type="project" value="TreeGrafter"/>
</dbReference>
<reference evidence="17" key="1">
    <citation type="submission" date="2025-08" db="UniProtKB">
        <authorList>
            <consortium name="Ensembl"/>
        </authorList>
    </citation>
    <scope>IDENTIFICATION</scope>
</reference>
<dbReference type="Gene3D" id="2.130.10.130">
    <property type="entry name" value="Integrin alpha, N-terminal"/>
    <property type="match status" value="1"/>
</dbReference>
<dbReference type="Gene3D" id="2.60.40.1510">
    <property type="entry name" value="ntegrin, alpha v. Chain A, domain 3"/>
    <property type="match status" value="1"/>
</dbReference>
<evidence type="ECO:0000256" key="10">
    <source>
        <dbReference type="ARBA" id="ARBA00023170"/>
    </source>
</evidence>
<dbReference type="PROSITE" id="PS51470">
    <property type="entry name" value="FG_GAP"/>
    <property type="match status" value="4"/>
</dbReference>
<dbReference type="STRING" id="37003.ENSKMAP00000003440"/>
<evidence type="ECO:0000256" key="8">
    <source>
        <dbReference type="ARBA" id="ARBA00023037"/>
    </source>
</evidence>
<evidence type="ECO:0000256" key="2">
    <source>
        <dbReference type="ARBA" id="ARBA00008054"/>
    </source>
</evidence>
<comment type="subcellular location">
    <subcellularLocation>
        <location evidence="1 13">Membrane</location>
        <topology evidence="1 13">Single-pass type I membrane protein</topology>
    </subcellularLocation>
</comment>
<evidence type="ECO:0000313" key="18">
    <source>
        <dbReference type="Proteomes" id="UP000264800"/>
    </source>
</evidence>
<dbReference type="GO" id="GO:0007229">
    <property type="term" value="P:integrin-mediated signaling pathway"/>
    <property type="evidence" value="ECO:0007669"/>
    <property type="project" value="UniProtKB-KW"/>
</dbReference>
<feature type="signal peptide" evidence="13">
    <location>
        <begin position="1"/>
        <end position="18"/>
    </location>
</feature>
<dbReference type="InterPro" id="IPR013519">
    <property type="entry name" value="Int_alpha_beta-p"/>
</dbReference>
<dbReference type="SMART" id="SM00191">
    <property type="entry name" value="Int_alpha"/>
    <property type="match status" value="5"/>
</dbReference>
<keyword evidence="8 13" id="KW-0401">Integrin</keyword>
<feature type="domain" description="Integrin alpha third immunoglobulin-like" evidence="16">
    <location>
        <begin position="769"/>
        <end position="867"/>
    </location>
</feature>
<dbReference type="PANTHER" id="PTHR23220:SF89">
    <property type="entry name" value="INTEGRIN ALPHA-3"/>
    <property type="match status" value="1"/>
</dbReference>
<evidence type="ECO:0000256" key="3">
    <source>
        <dbReference type="ARBA" id="ARBA00022692"/>
    </source>
</evidence>
<dbReference type="InterPro" id="IPR028994">
    <property type="entry name" value="Integrin_alpha_N"/>
</dbReference>
<dbReference type="Pfam" id="PF08441">
    <property type="entry name" value="Integrin_A_Ig_1"/>
    <property type="match status" value="1"/>
</dbReference>
<evidence type="ECO:0000259" key="15">
    <source>
        <dbReference type="Pfam" id="PF20805"/>
    </source>
</evidence>
<evidence type="ECO:0000256" key="4">
    <source>
        <dbReference type="ARBA" id="ARBA00022729"/>
    </source>
</evidence>
<feature type="repeat" description="FG-GAP" evidence="12">
    <location>
        <begin position="353"/>
        <end position="408"/>
    </location>
</feature>
<evidence type="ECO:0000256" key="12">
    <source>
        <dbReference type="PROSITE-ProRule" id="PRU00803"/>
    </source>
</evidence>
<evidence type="ECO:0000256" key="9">
    <source>
        <dbReference type="ARBA" id="ARBA00023136"/>
    </source>
</evidence>
<dbReference type="InterPro" id="IPR013649">
    <property type="entry name" value="Integrin_alpha_Ig-like_1"/>
</dbReference>
<keyword evidence="3" id="KW-0812">Transmembrane</keyword>
<dbReference type="OMA" id="MCTFGIS"/>
<evidence type="ECO:0000313" key="17">
    <source>
        <dbReference type="Ensembl" id="ENSKMAP00000003440.1"/>
    </source>
</evidence>
<feature type="chain" id="PRO_5018381725" evidence="13">
    <location>
        <begin position="19"/>
        <end position="881"/>
    </location>
</feature>